<feature type="active site" description="Proton donor/acceptor" evidence="1">
    <location>
        <position position="86"/>
    </location>
</feature>
<dbReference type="PANTHER" id="PTHR48100">
    <property type="entry name" value="BROAD-SPECIFICITY PHOSPHATASE YOR283W-RELATED"/>
    <property type="match status" value="1"/>
</dbReference>
<keyword evidence="4" id="KW-1185">Reference proteome</keyword>
<dbReference type="PANTHER" id="PTHR48100:SF44">
    <property type="entry name" value="PHOSPHATASE C1620.13-RELATED"/>
    <property type="match status" value="1"/>
</dbReference>
<dbReference type="Gene3D" id="3.40.50.1240">
    <property type="entry name" value="Phosphoglycerate mutase-like"/>
    <property type="match status" value="1"/>
</dbReference>
<accession>A0A240DX00</accession>
<protein>
    <submittedName>
        <fullName evidence="3">Phosphoglycerate mutase</fullName>
    </submittedName>
</protein>
<dbReference type="EMBL" id="OANS01000001">
    <property type="protein sequence ID" value="SNX27715.1"/>
    <property type="molecule type" value="Genomic_DNA"/>
</dbReference>
<evidence type="ECO:0000256" key="1">
    <source>
        <dbReference type="PIRSR" id="PIRSR613078-1"/>
    </source>
</evidence>
<feature type="binding site" evidence="2">
    <location>
        <position position="62"/>
    </location>
    <ligand>
        <name>substrate</name>
    </ligand>
</feature>
<sequence length="214" mass="23820">MNPTRICLIRHGETPWNAEGRLQGHTDIDLNPRGLEQAEQVAIALQASQLQVDQLYSSDLKRAQDTAQAIVKKLNTSFITMPELRERNVGALQGLTVTEAPILKPDLWRAHIARTIDHELEGGESILQFARRIENALESIRLNHAGKTVILVSHGGCIDMMYRIATGQALDTPRQVAMPNASLNWLSHNGASWSTERWADTRHLNDPALGNLEL</sequence>
<dbReference type="Pfam" id="PF00300">
    <property type="entry name" value="His_Phos_1"/>
    <property type="match status" value="1"/>
</dbReference>
<dbReference type="SMART" id="SM00855">
    <property type="entry name" value="PGAM"/>
    <property type="match status" value="1"/>
</dbReference>
<dbReference type="AlphaFoldDB" id="A0A240DX00"/>
<name>A0A240DX00_9BURK</name>
<dbReference type="InterPro" id="IPR029033">
    <property type="entry name" value="His_PPase_superfam"/>
</dbReference>
<proteinExistence type="predicted"/>
<feature type="binding site" evidence="2">
    <location>
        <begin position="10"/>
        <end position="17"/>
    </location>
    <ligand>
        <name>substrate</name>
    </ligand>
</feature>
<dbReference type="InterPro" id="IPR001345">
    <property type="entry name" value="PG/BPGM_mutase_AS"/>
</dbReference>
<feature type="active site" description="Tele-phosphohistidine intermediate" evidence="1">
    <location>
        <position position="11"/>
    </location>
</feature>
<evidence type="ECO:0000313" key="3">
    <source>
        <dbReference type="EMBL" id="SNX27715.1"/>
    </source>
</evidence>
<dbReference type="OrthoDB" id="9783269at2"/>
<dbReference type="RefSeq" id="WP_096671850.1">
    <property type="nucleotide sequence ID" value="NZ_OANS01000001.1"/>
</dbReference>
<dbReference type="CDD" id="cd07067">
    <property type="entry name" value="HP_PGM_like"/>
    <property type="match status" value="1"/>
</dbReference>
<dbReference type="InterPro" id="IPR013078">
    <property type="entry name" value="His_Pase_superF_clade-1"/>
</dbReference>
<evidence type="ECO:0000313" key="4">
    <source>
        <dbReference type="Proteomes" id="UP000218069"/>
    </source>
</evidence>
<dbReference type="GO" id="GO:0016791">
    <property type="term" value="F:phosphatase activity"/>
    <property type="evidence" value="ECO:0007669"/>
    <property type="project" value="TreeGrafter"/>
</dbReference>
<gene>
    <name evidence="3" type="ORF">SAMN06295945_0031</name>
</gene>
<dbReference type="GO" id="GO:0005829">
    <property type="term" value="C:cytosol"/>
    <property type="evidence" value="ECO:0007669"/>
    <property type="project" value="TreeGrafter"/>
</dbReference>
<evidence type="ECO:0000256" key="2">
    <source>
        <dbReference type="PIRSR" id="PIRSR613078-2"/>
    </source>
</evidence>
<dbReference type="PROSITE" id="PS00175">
    <property type="entry name" value="PG_MUTASE"/>
    <property type="match status" value="1"/>
</dbReference>
<dbReference type="Proteomes" id="UP000218069">
    <property type="component" value="Unassembled WGS sequence"/>
</dbReference>
<dbReference type="InterPro" id="IPR050275">
    <property type="entry name" value="PGM_Phosphatase"/>
</dbReference>
<dbReference type="SUPFAM" id="SSF53254">
    <property type="entry name" value="Phosphoglycerate mutase-like"/>
    <property type="match status" value="1"/>
</dbReference>
<organism evidence="3 4">
    <name type="scientific">Polynucleobacter meluiroseus</name>
    <dbReference type="NCBI Taxonomy" id="1938814"/>
    <lineage>
        <taxon>Bacteria</taxon>
        <taxon>Pseudomonadati</taxon>
        <taxon>Pseudomonadota</taxon>
        <taxon>Betaproteobacteria</taxon>
        <taxon>Burkholderiales</taxon>
        <taxon>Burkholderiaceae</taxon>
        <taxon>Polynucleobacter</taxon>
    </lineage>
</organism>
<reference evidence="4" key="1">
    <citation type="submission" date="2017-08" db="EMBL/GenBank/DDBJ databases">
        <authorList>
            <person name="Varghese N."/>
            <person name="Submissions S."/>
        </authorList>
    </citation>
    <scope>NUCLEOTIDE SEQUENCE [LARGE SCALE GENOMIC DNA]</scope>
    <source>
        <strain evidence="4">AP-Melu-1000-B4</strain>
    </source>
</reference>